<dbReference type="EMBL" id="CAXLJM020000069">
    <property type="protein sequence ID" value="CAL8125836.1"/>
    <property type="molecule type" value="Genomic_DNA"/>
</dbReference>
<dbReference type="Gene3D" id="2.70.170.10">
    <property type="entry name" value="Neurotransmitter-gated ion-channel ligand-binding domain"/>
    <property type="match status" value="1"/>
</dbReference>
<dbReference type="InterPro" id="IPR006202">
    <property type="entry name" value="Neur_chan_lig-bd"/>
</dbReference>
<evidence type="ECO:0000259" key="1">
    <source>
        <dbReference type="Pfam" id="PF02931"/>
    </source>
</evidence>
<keyword evidence="3" id="KW-1185">Reference proteome</keyword>
<name>A0ABP1RFP4_9HEXA</name>
<evidence type="ECO:0000313" key="2">
    <source>
        <dbReference type="EMBL" id="CAL8125836.1"/>
    </source>
</evidence>
<reference evidence="2 3" key="1">
    <citation type="submission" date="2024-08" db="EMBL/GenBank/DDBJ databases">
        <authorList>
            <person name="Cucini C."/>
            <person name="Frati F."/>
        </authorList>
    </citation>
    <scope>NUCLEOTIDE SEQUENCE [LARGE SCALE GENOMIC DNA]</scope>
</reference>
<dbReference type="CDD" id="cd18987">
    <property type="entry name" value="LGIC_ECD_anion"/>
    <property type="match status" value="1"/>
</dbReference>
<dbReference type="Proteomes" id="UP001642540">
    <property type="component" value="Unassembled WGS sequence"/>
</dbReference>
<feature type="domain" description="Neurotransmitter-gated ion-channel ligand-binding" evidence="1">
    <location>
        <begin position="15"/>
        <end position="189"/>
    </location>
</feature>
<organism evidence="2 3">
    <name type="scientific">Orchesella dallaii</name>
    <dbReference type="NCBI Taxonomy" id="48710"/>
    <lineage>
        <taxon>Eukaryota</taxon>
        <taxon>Metazoa</taxon>
        <taxon>Ecdysozoa</taxon>
        <taxon>Arthropoda</taxon>
        <taxon>Hexapoda</taxon>
        <taxon>Collembola</taxon>
        <taxon>Entomobryomorpha</taxon>
        <taxon>Entomobryoidea</taxon>
        <taxon>Orchesellidae</taxon>
        <taxon>Orchesellinae</taxon>
        <taxon>Orchesella</taxon>
    </lineage>
</organism>
<gene>
    <name evidence="2" type="ORF">ODALV1_LOCUS21147</name>
</gene>
<proteinExistence type="predicted"/>
<evidence type="ECO:0000313" key="3">
    <source>
        <dbReference type="Proteomes" id="UP001642540"/>
    </source>
</evidence>
<comment type="caution">
    <text evidence="2">The sequence shown here is derived from an EMBL/GenBank/DDBJ whole genome shotgun (WGS) entry which is preliminary data.</text>
</comment>
<protein>
    <recommendedName>
        <fullName evidence="1">Neurotransmitter-gated ion-channel ligand-binding domain-containing protein</fullName>
    </recommendedName>
</protein>
<dbReference type="InterPro" id="IPR036734">
    <property type="entry name" value="Neur_chan_lig-bd_sf"/>
</dbReference>
<dbReference type="PANTHER" id="PTHR18945">
    <property type="entry name" value="NEUROTRANSMITTER GATED ION CHANNEL"/>
    <property type="match status" value="1"/>
</dbReference>
<sequence length="219" mass="25255">MIINCSSNLLEFENQLSERIFVNNSRNIRIRPSETTSIRISILVDDIETTNVGENFKAEVKLQLYQSWEDHRLAYNISEQPDYQYLPLNALAIKRIWSTDLVFSTALKADFHFVMVPHGFVWIYPDGTVLYKLQVSVTIRCRHDLNESKLHCPLKIQSFGSTSDQIKLEWNGEDPVTYEKSVYLPEYEVGNVLTESIEVVTKIGNFSTLLADLILKSNF</sequence>
<accession>A0ABP1RFP4</accession>
<dbReference type="InterPro" id="IPR006201">
    <property type="entry name" value="Neur_channel"/>
</dbReference>
<dbReference type="SUPFAM" id="SSF63712">
    <property type="entry name" value="Nicotinic receptor ligand binding domain-like"/>
    <property type="match status" value="1"/>
</dbReference>
<dbReference type="Pfam" id="PF02931">
    <property type="entry name" value="Neur_chan_LBD"/>
    <property type="match status" value="1"/>
</dbReference>